<dbReference type="PANTHER" id="PTHR47814">
    <property type="entry name" value="PEPTIDYL-TRNA HYDROLASE ARFB"/>
    <property type="match status" value="1"/>
</dbReference>
<keyword evidence="3" id="KW-0378">Hydrolase</keyword>
<feature type="compositionally biased region" description="Basic residues" evidence="1">
    <location>
        <begin position="121"/>
        <end position="133"/>
    </location>
</feature>
<dbReference type="STRING" id="1817895.AUJ95_06965"/>
<name>A0A1J5E4L7_9BACT</name>
<proteinExistence type="predicted"/>
<organism evidence="3 4">
    <name type="scientific">Candidatus Desantisbacteria bacterium CG2_30_40_21</name>
    <dbReference type="NCBI Taxonomy" id="1817895"/>
    <lineage>
        <taxon>Bacteria</taxon>
        <taxon>Candidatus Desantisiibacteriota</taxon>
    </lineage>
</organism>
<feature type="domain" description="Prokaryotic-type class I peptide chain release factors" evidence="2">
    <location>
        <begin position="7"/>
        <end position="133"/>
    </location>
</feature>
<accession>A0A1J5E4L7</accession>
<dbReference type="SUPFAM" id="SSF110916">
    <property type="entry name" value="Peptidyl-tRNA hydrolase domain-like"/>
    <property type="match status" value="1"/>
</dbReference>
<feature type="region of interest" description="Disordered" evidence="1">
    <location>
        <begin position="110"/>
        <end position="143"/>
    </location>
</feature>
<dbReference type="GO" id="GO:0003747">
    <property type="term" value="F:translation release factor activity"/>
    <property type="evidence" value="ECO:0007669"/>
    <property type="project" value="InterPro"/>
</dbReference>
<dbReference type="GO" id="GO:0004045">
    <property type="term" value="F:peptidyl-tRNA hydrolase activity"/>
    <property type="evidence" value="ECO:0007669"/>
    <property type="project" value="TreeGrafter"/>
</dbReference>
<dbReference type="Pfam" id="PF00472">
    <property type="entry name" value="RF-1"/>
    <property type="match status" value="1"/>
</dbReference>
<dbReference type="EMBL" id="MNYI01000183">
    <property type="protein sequence ID" value="OIP38278.1"/>
    <property type="molecule type" value="Genomic_DNA"/>
</dbReference>
<evidence type="ECO:0000256" key="1">
    <source>
        <dbReference type="SAM" id="MobiDB-lite"/>
    </source>
</evidence>
<sequence>MIHISEQIAINEDEICEEFICSSGPGGQNVNKVATAVQLRFNVTESVSLPDAVRQRLICLAGKQITQDGVLIIHAQRFRTQDGNRQDAMQRLIHLIQKATEKPKIRYKTKPTLASKMRRLETKHHRGRVKQRRSSVSPGEMEG</sequence>
<dbReference type="GO" id="GO:0043022">
    <property type="term" value="F:ribosome binding"/>
    <property type="evidence" value="ECO:0007669"/>
    <property type="project" value="TreeGrafter"/>
</dbReference>
<dbReference type="Gene3D" id="3.30.160.20">
    <property type="match status" value="1"/>
</dbReference>
<evidence type="ECO:0000259" key="2">
    <source>
        <dbReference type="Pfam" id="PF00472"/>
    </source>
</evidence>
<comment type="caution">
    <text evidence="3">The sequence shown here is derived from an EMBL/GenBank/DDBJ whole genome shotgun (WGS) entry which is preliminary data.</text>
</comment>
<reference evidence="3 4" key="1">
    <citation type="journal article" date="2016" name="Environ. Microbiol.">
        <title>Genomic resolution of a cold subsurface aquifer community provides metabolic insights for novel microbes adapted to high CO concentrations.</title>
        <authorList>
            <person name="Probst A.J."/>
            <person name="Castelle C.J."/>
            <person name="Singh A."/>
            <person name="Brown C.T."/>
            <person name="Anantharaman K."/>
            <person name="Sharon I."/>
            <person name="Hug L.A."/>
            <person name="Burstein D."/>
            <person name="Emerson J.B."/>
            <person name="Thomas B.C."/>
            <person name="Banfield J.F."/>
        </authorList>
    </citation>
    <scope>NUCLEOTIDE SEQUENCE [LARGE SCALE GENOMIC DNA]</scope>
    <source>
        <strain evidence="3">CG2_30_40_21</strain>
    </source>
</reference>
<dbReference type="GO" id="GO:0072344">
    <property type="term" value="P:rescue of stalled ribosome"/>
    <property type="evidence" value="ECO:0007669"/>
    <property type="project" value="TreeGrafter"/>
</dbReference>
<evidence type="ECO:0000313" key="4">
    <source>
        <dbReference type="Proteomes" id="UP000183085"/>
    </source>
</evidence>
<gene>
    <name evidence="3" type="ORF">AUJ95_06965</name>
</gene>
<dbReference type="NCBIfam" id="NF006718">
    <property type="entry name" value="PRK09256.1"/>
    <property type="match status" value="1"/>
</dbReference>
<dbReference type="PANTHER" id="PTHR47814:SF1">
    <property type="entry name" value="PEPTIDYL-TRNA HYDROLASE ARFB"/>
    <property type="match status" value="1"/>
</dbReference>
<evidence type="ECO:0000313" key="3">
    <source>
        <dbReference type="EMBL" id="OIP38278.1"/>
    </source>
</evidence>
<dbReference type="InterPro" id="IPR000352">
    <property type="entry name" value="Pep_chain_release_fac_I"/>
</dbReference>
<dbReference type="FunFam" id="3.30.160.20:FF:000046">
    <property type="entry name" value="Peptidyl-tRNA hydrolase ICT1"/>
    <property type="match status" value="1"/>
</dbReference>
<dbReference type="AlphaFoldDB" id="A0A1J5E4L7"/>
<dbReference type="Proteomes" id="UP000183085">
    <property type="component" value="Unassembled WGS sequence"/>
</dbReference>
<protein>
    <submittedName>
        <fullName evidence="3">Aminoacyl-tRNA hydrolase</fullName>
    </submittedName>
</protein>